<dbReference type="Pfam" id="PF13614">
    <property type="entry name" value="AAA_31"/>
    <property type="match status" value="1"/>
</dbReference>
<dbReference type="SUPFAM" id="SSF52540">
    <property type="entry name" value="P-loop containing nucleoside triphosphate hydrolases"/>
    <property type="match status" value="1"/>
</dbReference>
<evidence type="ECO:0000313" key="4">
    <source>
        <dbReference type="Proteomes" id="UP000287156"/>
    </source>
</evidence>
<dbReference type="OrthoDB" id="9794577at2"/>
<dbReference type="InterPro" id="IPR011006">
    <property type="entry name" value="CheY-like_superfamily"/>
</dbReference>
<dbReference type="InterPro" id="IPR050625">
    <property type="entry name" value="ParA/MinD_ATPase"/>
</dbReference>
<name>A0A429XSX1_9BACI</name>
<protein>
    <recommendedName>
        <fullName evidence="2">AAA domain-containing protein</fullName>
    </recommendedName>
</protein>
<dbReference type="SUPFAM" id="SSF52172">
    <property type="entry name" value="CheY-like"/>
    <property type="match status" value="1"/>
</dbReference>
<evidence type="ECO:0000256" key="1">
    <source>
        <dbReference type="SAM" id="MobiDB-lite"/>
    </source>
</evidence>
<dbReference type="Gene3D" id="3.40.50.2300">
    <property type="match status" value="1"/>
</dbReference>
<feature type="domain" description="AAA" evidence="2">
    <location>
        <begin position="132"/>
        <end position="293"/>
    </location>
</feature>
<organism evidence="3 4">
    <name type="scientific">Siminovitchia acidinfaciens</name>
    <dbReference type="NCBI Taxonomy" id="2321395"/>
    <lineage>
        <taxon>Bacteria</taxon>
        <taxon>Bacillati</taxon>
        <taxon>Bacillota</taxon>
        <taxon>Bacilli</taxon>
        <taxon>Bacillales</taxon>
        <taxon>Bacillaceae</taxon>
        <taxon>Siminovitchia</taxon>
    </lineage>
</organism>
<evidence type="ECO:0000259" key="2">
    <source>
        <dbReference type="Pfam" id="PF13614"/>
    </source>
</evidence>
<dbReference type="GO" id="GO:0005829">
    <property type="term" value="C:cytosol"/>
    <property type="evidence" value="ECO:0007669"/>
    <property type="project" value="TreeGrafter"/>
</dbReference>
<proteinExistence type="predicted"/>
<dbReference type="PANTHER" id="PTHR43384">
    <property type="entry name" value="SEPTUM SITE-DETERMINING PROTEIN MIND HOMOLOG, CHLOROPLASTIC-RELATED"/>
    <property type="match status" value="1"/>
</dbReference>
<dbReference type="EMBL" id="QYTV02000018">
    <property type="protein sequence ID" value="RST70320.1"/>
    <property type="molecule type" value="Genomic_DNA"/>
</dbReference>
<comment type="caution">
    <text evidence="3">The sequence shown here is derived from an EMBL/GenBank/DDBJ whole genome shotgun (WGS) entry which is preliminary data.</text>
</comment>
<feature type="region of interest" description="Disordered" evidence="1">
    <location>
        <begin position="369"/>
        <end position="388"/>
    </location>
</feature>
<dbReference type="PANTHER" id="PTHR43384:SF13">
    <property type="entry name" value="SLR0110 PROTEIN"/>
    <property type="match status" value="1"/>
</dbReference>
<gene>
    <name evidence="3" type="ORF">D4T97_020225</name>
</gene>
<dbReference type="InterPro" id="IPR025669">
    <property type="entry name" value="AAA_dom"/>
</dbReference>
<evidence type="ECO:0000313" key="3">
    <source>
        <dbReference type="EMBL" id="RST70320.1"/>
    </source>
</evidence>
<dbReference type="RefSeq" id="WP_126052593.1">
    <property type="nucleotide sequence ID" value="NZ_QYTV02000018.1"/>
</dbReference>
<dbReference type="GO" id="GO:0009898">
    <property type="term" value="C:cytoplasmic side of plasma membrane"/>
    <property type="evidence" value="ECO:0007669"/>
    <property type="project" value="TreeGrafter"/>
</dbReference>
<keyword evidence="4" id="KW-1185">Reference proteome</keyword>
<dbReference type="GO" id="GO:0051782">
    <property type="term" value="P:negative regulation of cell division"/>
    <property type="evidence" value="ECO:0007669"/>
    <property type="project" value="TreeGrafter"/>
</dbReference>
<dbReference type="InterPro" id="IPR027417">
    <property type="entry name" value="P-loop_NTPase"/>
</dbReference>
<dbReference type="Proteomes" id="UP000287156">
    <property type="component" value="Unassembled WGS sequence"/>
</dbReference>
<dbReference type="GO" id="GO:0016887">
    <property type="term" value="F:ATP hydrolysis activity"/>
    <property type="evidence" value="ECO:0007669"/>
    <property type="project" value="TreeGrafter"/>
</dbReference>
<accession>A0A429XSX1</accession>
<reference evidence="3" key="1">
    <citation type="submission" date="2018-12" db="EMBL/GenBank/DDBJ databases">
        <authorList>
            <person name="Sun L."/>
            <person name="Chen Z."/>
        </authorList>
    </citation>
    <scope>NUCLEOTIDE SEQUENCE [LARGE SCALE GENOMIC DNA]</scope>
    <source>
        <strain evidence="3">3-2-2</strain>
    </source>
</reference>
<sequence length="388" mass="42725">MVKIFCIKGNEDWTKNLEETAKDIGCKISWSTNEFKLLERLQKAENTLVLLPHSSEYDVYRLCSKVLEQIPLVTVLLVFESDEQLDMQKALRAGADDVIFLSSPLPQIKDDLHLAVSNSKNKKAMDAKKQGKVITFASTKGGVGKTTAAVNLAAAMGKKFSRTAVIDLDLQFGDVAMICDVKPKKTIYDWVKEDPGGAKIESFMTPFKDGVSILAAPQRPEFAEVITGDFVRKAIHSLRQLFDAVIIDCSSHMDENVIVALENSDEIMVMTYYDLPTLKNSKMLIDTLDSLQLAGKVKVVLNRKRKVKGLSPGVVEKVLGLTAFAELPAKEAIFVNSVNAGNPVIYSSPRSKAAKEFIKMAGMLIHPETSKNPKKQKVKSMVHAGGHV</sequence>
<dbReference type="GO" id="GO:0005524">
    <property type="term" value="F:ATP binding"/>
    <property type="evidence" value="ECO:0007669"/>
    <property type="project" value="TreeGrafter"/>
</dbReference>
<dbReference type="AlphaFoldDB" id="A0A429XSX1"/>
<dbReference type="Gene3D" id="3.40.50.300">
    <property type="entry name" value="P-loop containing nucleotide triphosphate hydrolases"/>
    <property type="match status" value="1"/>
</dbReference>